<feature type="region of interest" description="Disordered" evidence="1">
    <location>
        <begin position="451"/>
        <end position="472"/>
    </location>
</feature>
<evidence type="ECO:0008006" key="9">
    <source>
        <dbReference type="Google" id="ProtNLM"/>
    </source>
</evidence>
<feature type="region of interest" description="Disordered" evidence="1">
    <location>
        <begin position="347"/>
        <end position="419"/>
    </location>
</feature>
<dbReference type="InterPro" id="IPR011011">
    <property type="entry name" value="Znf_FYVE_PHD"/>
</dbReference>
<reference evidence="6" key="2">
    <citation type="submission" date="2018-05" db="EMBL/GenBank/DDBJ databases">
        <title>Effector identification in a new, highly contiguous assembly of the strawberry crown rot pathogen Phytophthora cactorum.</title>
        <authorList>
            <person name="Armitage A.D."/>
            <person name="Nellist C.F."/>
            <person name="Bates H."/>
            <person name="Vickerstaff R.J."/>
            <person name="Harrison R.J."/>
        </authorList>
    </citation>
    <scope>NUCLEOTIDE SEQUENCE</scope>
    <source>
        <strain evidence="2">15-7</strain>
        <strain evidence="3">4032</strain>
        <strain evidence="4">4040</strain>
        <strain evidence="5">P415</strain>
        <strain evidence="6">P421</strain>
    </source>
</reference>
<name>A0A329SSI6_9STRA</name>
<feature type="compositionally biased region" description="Low complexity" evidence="1">
    <location>
        <begin position="353"/>
        <end position="364"/>
    </location>
</feature>
<evidence type="ECO:0000256" key="1">
    <source>
        <dbReference type="SAM" id="MobiDB-lite"/>
    </source>
</evidence>
<feature type="compositionally biased region" description="Low complexity" evidence="1">
    <location>
        <begin position="373"/>
        <end position="386"/>
    </location>
</feature>
<gene>
    <name evidence="7" type="ORF">PC110_g4867</name>
    <name evidence="2" type="ORF">PC113_g10072</name>
    <name evidence="3" type="ORF">PC115_g9020</name>
    <name evidence="4" type="ORF">PC117_g10437</name>
    <name evidence="5" type="ORF">PC118_g9341</name>
    <name evidence="6" type="ORF">PC129_g7881</name>
</gene>
<dbReference type="EMBL" id="RCMI01000242">
    <property type="protein sequence ID" value="KAG2923232.1"/>
    <property type="molecule type" value="Genomic_DNA"/>
</dbReference>
<dbReference type="Proteomes" id="UP000774804">
    <property type="component" value="Unassembled WGS sequence"/>
</dbReference>
<feature type="region of interest" description="Disordered" evidence="1">
    <location>
        <begin position="594"/>
        <end position="645"/>
    </location>
</feature>
<feature type="compositionally biased region" description="Basic and acidic residues" evidence="1">
    <location>
        <begin position="617"/>
        <end position="645"/>
    </location>
</feature>
<dbReference type="Proteomes" id="UP000251314">
    <property type="component" value="Unassembled WGS sequence"/>
</dbReference>
<evidence type="ECO:0000313" key="2">
    <source>
        <dbReference type="EMBL" id="KAG2858128.1"/>
    </source>
</evidence>
<dbReference type="SUPFAM" id="SSF57903">
    <property type="entry name" value="FYVE/PHD zinc finger"/>
    <property type="match status" value="1"/>
</dbReference>
<evidence type="ECO:0000313" key="5">
    <source>
        <dbReference type="EMBL" id="KAG2983590.1"/>
    </source>
</evidence>
<evidence type="ECO:0000313" key="7">
    <source>
        <dbReference type="EMBL" id="RAW38926.1"/>
    </source>
</evidence>
<dbReference type="EMBL" id="RCMG01000263">
    <property type="protein sequence ID" value="KAG2858128.1"/>
    <property type="molecule type" value="Genomic_DNA"/>
</dbReference>
<accession>A0A329SSI6</accession>
<dbReference type="Proteomes" id="UP000697107">
    <property type="component" value="Unassembled WGS sequence"/>
</dbReference>
<sequence length="645" mass="73488">MHSLPRDERFQYDRRSEEILGETLAAFAGFDSSRLDPTEWKFLARREQITVHRAVSATRQGVDSHKRRVIASGFLNARLSDVLGGLYVEDDNELLATQAILNPSGCTAVDAAVLMIAERRQVRATPFRFAGVKWYSWKKNVNVGSPNLSIGEGQECDLLTYERMGMALAEESNKEGSQELAYHVILSLNKPEWPLDVARGPGLRRADMAFCFLFRKVCEDLVECFALVDYDCRTSASSRRAADTEMADRILMITRLPDCARAKILSGFVRKAKGRPVLMSKTCLRCGSRRKVMDPLRCCCICKKSVCHKCYELKVIFSMNPRTHEPETDTFCKKCLARIAILTAKKNAQHNTSSSANSSSSGGSSREKDRESFSGGSSESNKSSFKFWKKSKDKRLPSTRSETSRRRHSLPATMIRRAEEHTPNYEGLFQNYDVFGRASDNPRRWHQFQELELEEEQEPEKEQENFEPQREKRWRQTTFLANPEAAAAEAAAANRLSMVQQRMIPPVVRERQYTAAEVYPVAKTVLETENSCSENGNDSPHSEAERAHYLYLERRQRLDELGDQQSLCRRDVFTIPLPVQEVPKAASVCVNQSDTKANRGPEPAVQSKRKPGTSSTRRSESTRRIRRVRQQENDDTFRMDLYGRF</sequence>
<comment type="caution">
    <text evidence="7">The sequence shown here is derived from an EMBL/GenBank/DDBJ whole genome shotgun (WGS) entry which is preliminary data.</text>
</comment>
<dbReference type="Proteomes" id="UP000735874">
    <property type="component" value="Unassembled WGS sequence"/>
</dbReference>
<dbReference type="AlphaFoldDB" id="A0A329SSI6"/>
<reference evidence="7 8" key="1">
    <citation type="submission" date="2018-01" db="EMBL/GenBank/DDBJ databases">
        <title>Draft genome of the strawberry crown rot pathogen Phytophthora cactorum.</title>
        <authorList>
            <person name="Armitage A.D."/>
            <person name="Lysoe E."/>
            <person name="Nellist C.F."/>
            <person name="Harrison R.J."/>
            <person name="Brurberg M.B."/>
        </authorList>
    </citation>
    <scope>NUCLEOTIDE SEQUENCE [LARGE SCALE GENOMIC DNA]</scope>
    <source>
        <strain evidence="7 8">10300</strain>
    </source>
</reference>
<dbReference type="Proteomes" id="UP000760860">
    <property type="component" value="Unassembled WGS sequence"/>
</dbReference>
<dbReference type="Proteomes" id="UP000736787">
    <property type="component" value="Unassembled WGS sequence"/>
</dbReference>
<dbReference type="PANTHER" id="PTHR13510:SF44">
    <property type="entry name" value="RABENOSYN-5"/>
    <property type="match status" value="1"/>
</dbReference>
<protein>
    <recommendedName>
        <fullName evidence="9">FYVE-type domain-containing protein</fullName>
    </recommendedName>
</protein>
<evidence type="ECO:0000313" key="4">
    <source>
        <dbReference type="EMBL" id="KAG2940701.1"/>
    </source>
</evidence>
<dbReference type="EMBL" id="RCMV01000221">
    <property type="protein sequence ID" value="KAG3221393.1"/>
    <property type="molecule type" value="Genomic_DNA"/>
</dbReference>
<dbReference type="InterPro" id="IPR052727">
    <property type="entry name" value="Rab4/Rab5_effector"/>
</dbReference>
<dbReference type="VEuPathDB" id="FungiDB:PC110_g4867"/>
<feature type="compositionally biased region" description="Basic and acidic residues" evidence="1">
    <location>
        <begin position="460"/>
        <end position="471"/>
    </location>
</feature>
<keyword evidence="8" id="KW-1185">Reference proteome</keyword>
<evidence type="ECO:0000313" key="6">
    <source>
        <dbReference type="EMBL" id="KAG3221393.1"/>
    </source>
</evidence>
<proteinExistence type="predicted"/>
<evidence type="ECO:0000313" key="3">
    <source>
        <dbReference type="EMBL" id="KAG2923232.1"/>
    </source>
</evidence>
<dbReference type="EMBL" id="RCMK01000254">
    <property type="protein sequence ID" value="KAG2940701.1"/>
    <property type="molecule type" value="Genomic_DNA"/>
</dbReference>
<organism evidence="7 8">
    <name type="scientific">Phytophthora cactorum</name>
    <dbReference type="NCBI Taxonomy" id="29920"/>
    <lineage>
        <taxon>Eukaryota</taxon>
        <taxon>Sar</taxon>
        <taxon>Stramenopiles</taxon>
        <taxon>Oomycota</taxon>
        <taxon>Peronosporomycetes</taxon>
        <taxon>Peronosporales</taxon>
        <taxon>Peronosporaceae</taxon>
        <taxon>Phytophthora</taxon>
    </lineage>
</organism>
<dbReference type="OrthoDB" id="167488at2759"/>
<evidence type="ECO:0000313" key="8">
    <source>
        <dbReference type="Proteomes" id="UP000251314"/>
    </source>
</evidence>
<dbReference type="PANTHER" id="PTHR13510">
    <property type="entry name" value="FYVE-FINGER-CONTAINING RAB5 EFFECTOR PROTEIN RABENOSYN-5-RELATED"/>
    <property type="match status" value="1"/>
</dbReference>
<dbReference type="EMBL" id="MJFZ01000078">
    <property type="protein sequence ID" value="RAW38926.1"/>
    <property type="molecule type" value="Genomic_DNA"/>
</dbReference>
<dbReference type="EMBL" id="RCML01000254">
    <property type="protein sequence ID" value="KAG2983590.1"/>
    <property type="molecule type" value="Genomic_DNA"/>
</dbReference>